<dbReference type="RefSeq" id="XP_072584052.1">
    <property type="nucleotide sequence ID" value="XM_072727951.1"/>
</dbReference>
<evidence type="ECO:0000256" key="2">
    <source>
        <dbReference type="SAM" id="MobiDB-lite"/>
    </source>
</evidence>
<dbReference type="GeneID" id="112930836"/>
<comment type="similarity">
    <text evidence="1">Belongs to the FAM221 family.</text>
</comment>
<dbReference type="Pfam" id="PF14753">
    <property type="entry name" value="FAM221"/>
    <property type="match status" value="1"/>
</dbReference>
<feature type="region of interest" description="Disordered" evidence="2">
    <location>
        <begin position="265"/>
        <end position="320"/>
    </location>
</feature>
<proteinExistence type="inferred from homology"/>
<feature type="compositionally biased region" description="Basic residues" evidence="2">
    <location>
        <begin position="311"/>
        <end position="320"/>
    </location>
</feature>
<organism evidence="3 5">
    <name type="scientific">Vulpes vulpes</name>
    <name type="common">Red fox</name>
    <dbReference type="NCBI Taxonomy" id="9627"/>
    <lineage>
        <taxon>Eukaryota</taxon>
        <taxon>Metazoa</taxon>
        <taxon>Chordata</taxon>
        <taxon>Craniata</taxon>
        <taxon>Vertebrata</taxon>
        <taxon>Euteleostomi</taxon>
        <taxon>Mammalia</taxon>
        <taxon>Eutheria</taxon>
        <taxon>Laurasiatheria</taxon>
        <taxon>Carnivora</taxon>
        <taxon>Caniformia</taxon>
        <taxon>Canidae</taxon>
        <taxon>Vulpes</taxon>
    </lineage>
</organism>
<feature type="compositionally biased region" description="Basic and acidic residues" evidence="2">
    <location>
        <begin position="276"/>
        <end position="286"/>
    </location>
</feature>
<dbReference type="Proteomes" id="UP001652641">
    <property type="component" value="Chromosome 12"/>
</dbReference>
<feature type="region of interest" description="Disordered" evidence="2">
    <location>
        <begin position="503"/>
        <end position="523"/>
    </location>
</feature>
<feature type="compositionally biased region" description="Basic and acidic residues" evidence="2">
    <location>
        <begin position="1"/>
        <end position="26"/>
    </location>
</feature>
<feature type="region of interest" description="Disordered" evidence="2">
    <location>
        <begin position="223"/>
        <end position="242"/>
    </location>
</feature>
<dbReference type="InterPro" id="IPR026755">
    <property type="entry name" value="Fam221a/b"/>
</dbReference>
<dbReference type="PANTHER" id="PTHR31214:SF3">
    <property type="entry name" value="PROTEIN FAM221B"/>
    <property type="match status" value="1"/>
</dbReference>
<dbReference type="RefSeq" id="XP_072584053.1">
    <property type="nucleotide sequence ID" value="XM_072727952.1"/>
</dbReference>
<accession>A0ABM4Y183</accession>
<reference evidence="4 5" key="1">
    <citation type="submission" date="2025-05" db="UniProtKB">
        <authorList>
            <consortium name="RefSeq"/>
        </authorList>
    </citation>
    <scope>IDENTIFICATION</scope>
    <source>
        <tissue evidence="4 5">Cell line</tissue>
    </source>
</reference>
<evidence type="ECO:0000256" key="1">
    <source>
        <dbReference type="ARBA" id="ARBA00011026"/>
    </source>
</evidence>
<gene>
    <name evidence="4 5" type="primary">FAM221B</name>
</gene>
<keyword evidence="3" id="KW-1185">Reference proteome</keyword>
<evidence type="ECO:0000313" key="4">
    <source>
        <dbReference type="RefSeq" id="XP_072584052.1"/>
    </source>
</evidence>
<evidence type="ECO:0000313" key="5">
    <source>
        <dbReference type="RefSeq" id="XP_072584053.1"/>
    </source>
</evidence>
<feature type="compositionally biased region" description="Polar residues" evidence="2">
    <location>
        <begin position="53"/>
        <end position="87"/>
    </location>
</feature>
<sequence length="664" mass="73677">MEADKVTEEPHTTMDAEEHPSSKDPSAEDLQDLPNPETPLELSISETALEPLTSETPLETSIPETPLETHTSETPLEPSISETSLEPDTSESHMAPSTSQFPLETHTSETPLEPSISETPLEPDTSESHMAPSTSQAHLETHTSETPLKTSISETPLEPDTSESHVVPSTSQAPLETHTSKPLLEPFIPETSVGYSEIPLETPIPEALLDTHIFKVPKKHLSLHTSSQDHVPLSSPDTLKEDLSEYSSSEASWTRRAIQISEILQKHSLSSPSDPVHLDTSAKEKEEEGEDMEQMDATDSTTHTAQPGHQLGKKKGKKGVSHYTVHPVVPAKQVELVEMAKAMHRDKFCAQVNHLFQWDKNAALNAIQTGLYIGWRCPHYLWDCFRIGDESKCFCGHLLRDHQIISDISVPCNVGQCRCLMFCFIPSRPEEVGEFWLKRRATFDPKAWRAQCRCKHSHEDHTATGSHPCRIKGCCCNCFESNFLCAACDRRWEEHETFFETEETRRRGGRPHGEGATWNRGPFRGHIHKTGQEGASTFNHPIQHYLTLSPTASHTCTGFHPQEQITCLLQRCLPSKKPPSATLTLRLYKIRGPLAVLAPTPDPLGFLAHIASGLALCLAPIPDSFTSAFPSSRDRHCQHLAQASMSLAQISNKREGTGIWPGSL</sequence>
<feature type="region of interest" description="Disordered" evidence="2">
    <location>
        <begin position="1"/>
        <end position="183"/>
    </location>
</feature>
<evidence type="ECO:0000313" key="3">
    <source>
        <dbReference type="Proteomes" id="UP001652641"/>
    </source>
</evidence>
<protein>
    <submittedName>
        <fullName evidence="4 5">Protein FAM221B isoform X1</fullName>
    </submittedName>
</protein>
<feature type="compositionally biased region" description="Acidic residues" evidence="2">
    <location>
        <begin position="287"/>
        <end position="296"/>
    </location>
</feature>
<dbReference type="PANTHER" id="PTHR31214">
    <property type="entry name" value="PROTEIN FAM221A-RELATED"/>
    <property type="match status" value="1"/>
</dbReference>
<name>A0ABM4Y183_VULVU</name>
<feature type="compositionally biased region" description="Polar residues" evidence="2">
    <location>
        <begin position="131"/>
        <end position="154"/>
    </location>
</feature>
<feature type="compositionally biased region" description="Polar residues" evidence="2">
    <location>
        <begin position="297"/>
        <end position="307"/>
    </location>
</feature>